<gene>
    <name evidence="4" type="ORF">EDD39_7523</name>
</gene>
<dbReference type="Gene3D" id="3.60.110.10">
    <property type="entry name" value="Carbon-nitrogen hydrolase"/>
    <property type="match status" value="1"/>
</dbReference>
<evidence type="ECO:0000256" key="2">
    <source>
        <dbReference type="SAM" id="MobiDB-lite"/>
    </source>
</evidence>
<comment type="caution">
    <text evidence="4">The sequence shown here is derived from an EMBL/GenBank/DDBJ whole genome shotgun (WGS) entry which is preliminary data.</text>
</comment>
<accession>A0A8G1UAH4</accession>
<organism evidence="4 5">
    <name type="scientific">Kitasatospora cineracea</name>
    <dbReference type="NCBI Taxonomy" id="88074"/>
    <lineage>
        <taxon>Bacteria</taxon>
        <taxon>Bacillati</taxon>
        <taxon>Actinomycetota</taxon>
        <taxon>Actinomycetes</taxon>
        <taxon>Kitasatosporales</taxon>
        <taxon>Streptomycetaceae</taxon>
        <taxon>Kitasatospora</taxon>
    </lineage>
</organism>
<feature type="region of interest" description="Disordered" evidence="2">
    <location>
        <begin position="284"/>
        <end position="314"/>
    </location>
</feature>
<evidence type="ECO:0000256" key="1">
    <source>
        <dbReference type="ARBA" id="ARBA00022801"/>
    </source>
</evidence>
<dbReference type="InterPro" id="IPR036526">
    <property type="entry name" value="C-N_Hydrolase_sf"/>
</dbReference>
<dbReference type="EMBL" id="RJVJ01000003">
    <property type="protein sequence ID" value="ROR35859.1"/>
    <property type="molecule type" value="Genomic_DNA"/>
</dbReference>
<reference evidence="4 5" key="1">
    <citation type="submission" date="2018-11" db="EMBL/GenBank/DDBJ databases">
        <title>Sequencing the genomes of 1000 actinobacteria strains.</title>
        <authorList>
            <person name="Klenk H.-P."/>
        </authorList>
    </citation>
    <scope>NUCLEOTIDE SEQUENCE [LARGE SCALE GENOMIC DNA]</scope>
    <source>
        <strain evidence="4 5">DSM 44780</strain>
    </source>
</reference>
<feature type="compositionally biased region" description="Basic residues" evidence="2">
    <location>
        <begin position="412"/>
        <end position="421"/>
    </location>
</feature>
<dbReference type="Proteomes" id="UP000267408">
    <property type="component" value="Unassembled WGS sequence"/>
</dbReference>
<dbReference type="AlphaFoldDB" id="A0A8G1UAH4"/>
<dbReference type="InterPro" id="IPR050345">
    <property type="entry name" value="Aliph_Amidase/BUP"/>
</dbReference>
<evidence type="ECO:0000313" key="4">
    <source>
        <dbReference type="EMBL" id="ROR35859.1"/>
    </source>
</evidence>
<dbReference type="SUPFAM" id="SSF56317">
    <property type="entry name" value="Carbon-nitrogen hydrolase"/>
    <property type="match status" value="1"/>
</dbReference>
<feature type="domain" description="CN hydrolase" evidence="3">
    <location>
        <begin position="4"/>
        <end position="246"/>
    </location>
</feature>
<feature type="compositionally biased region" description="Low complexity" evidence="2">
    <location>
        <begin position="394"/>
        <end position="408"/>
    </location>
</feature>
<dbReference type="GO" id="GO:0016811">
    <property type="term" value="F:hydrolase activity, acting on carbon-nitrogen (but not peptide) bonds, in linear amides"/>
    <property type="evidence" value="ECO:0007669"/>
    <property type="project" value="UniProtKB-ARBA"/>
</dbReference>
<evidence type="ECO:0000259" key="3">
    <source>
        <dbReference type="PROSITE" id="PS50263"/>
    </source>
</evidence>
<protein>
    <submittedName>
        <fullName evidence="4">Formamidase</fullName>
    </submittedName>
</protein>
<dbReference type="PANTHER" id="PTHR43674">
    <property type="entry name" value="NITRILASE C965.09-RELATED"/>
    <property type="match status" value="1"/>
</dbReference>
<evidence type="ECO:0000313" key="5">
    <source>
        <dbReference type="Proteomes" id="UP000267408"/>
    </source>
</evidence>
<keyword evidence="1" id="KW-0378">Hydrolase</keyword>
<name>A0A8G1UAH4_9ACTN</name>
<dbReference type="Pfam" id="PF00795">
    <property type="entry name" value="CN_hydrolase"/>
    <property type="match status" value="1"/>
</dbReference>
<dbReference type="PANTHER" id="PTHR43674:SF2">
    <property type="entry name" value="BETA-UREIDOPROPIONASE"/>
    <property type="match status" value="1"/>
</dbReference>
<proteinExistence type="predicted"/>
<feature type="region of interest" description="Disordered" evidence="2">
    <location>
        <begin position="358"/>
        <end position="421"/>
    </location>
</feature>
<dbReference type="CDD" id="cd07197">
    <property type="entry name" value="nitrilase"/>
    <property type="match status" value="1"/>
</dbReference>
<dbReference type="PROSITE" id="PS50263">
    <property type="entry name" value="CN_HYDROLASE"/>
    <property type="match status" value="1"/>
</dbReference>
<dbReference type="InterPro" id="IPR003010">
    <property type="entry name" value="C-N_Hydrolase"/>
</dbReference>
<dbReference type="RefSeq" id="WP_244257500.1">
    <property type="nucleotide sequence ID" value="NZ_RJVJ01000003.1"/>
</dbReference>
<sequence length="421" mass="44581">MRTLAIAALQTAPVAHDLEASWDRFAQRVRTTRELFPHVQLVVVPELFLAAEGPLLEPAPADWMHRAAVPVPGPLTDRIGALAAETGLWLVPGSLFERTPEGTVHNTALVFSPDGELVARYRKVFPWQPYEQAEPGDRFTVFEMPGVGRIGLAICYDGSFPETVRQLAWLGAEVVIQPTLTTTRDREMELVCARANAWTNQVYVVNVNTPDPYGVGHSAVVDPEGTVRQQAGPGEEALVDVLDLDAVTRVRRHGSAGINRPWAQLARYGAAIELPMYRDGVIQPPPGSSRTDPCPAPRAAPRPGASFMRSGPGPTSVVRMPPATVDPAGAPPGTVWKRPAGAAFGVVVPGCARSTAPAGRVALPGGFGNQGGAGAGRRRREPGRCQSPDGRGRCPSCPGSAGSAGSSGQVHGSRKRPVPTT</sequence>
<feature type="compositionally biased region" description="Gly residues" evidence="2">
    <location>
        <begin position="365"/>
        <end position="375"/>
    </location>
</feature>